<dbReference type="Pfam" id="PF05065">
    <property type="entry name" value="Phage_capsid"/>
    <property type="match status" value="1"/>
</dbReference>
<name>A0ABW3N0X1_9MICO</name>
<reference evidence="5" key="1">
    <citation type="journal article" date="2019" name="Int. J. Syst. Evol. Microbiol.">
        <title>The Global Catalogue of Microorganisms (GCM) 10K type strain sequencing project: providing services to taxonomists for standard genome sequencing and annotation.</title>
        <authorList>
            <consortium name="The Broad Institute Genomics Platform"/>
            <consortium name="The Broad Institute Genome Sequencing Center for Infectious Disease"/>
            <person name="Wu L."/>
            <person name="Ma J."/>
        </authorList>
    </citation>
    <scope>NUCLEOTIDE SEQUENCE [LARGE SCALE GENOMIC DNA]</scope>
    <source>
        <strain evidence="5">CCUG 57508</strain>
    </source>
</reference>
<keyword evidence="5" id="KW-1185">Reference proteome</keyword>
<dbReference type="SUPFAM" id="SSF56563">
    <property type="entry name" value="Major capsid protein gp5"/>
    <property type="match status" value="1"/>
</dbReference>
<dbReference type="Proteomes" id="UP001597046">
    <property type="component" value="Unassembled WGS sequence"/>
</dbReference>
<gene>
    <name evidence="4" type="ORF">ACFQ2V_14080</name>
</gene>
<dbReference type="InterPro" id="IPR054612">
    <property type="entry name" value="Phage_capsid-like_C"/>
</dbReference>
<dbReference type="EMBL" id="JBHTKH010000009">
    <property type="protein sequence ID" value="MFD1055439.1"/>
    <property type="molecule type" value="Genomic_DNA"/>
</dbReference>
<dbReference type="RefSeq" id="WP_386053476.1">
    <property type="nucleotide sequence ID" value="NZ_JBHTKH010000009.1"/>
</dbReference>
<evidence type="ECO:0000259" key="3">
    <source>
        <dbReference type="Pfam" id="PF05065"/>
    </source>
</evidence>
<dbReference type="Gene3D" id="3.30.2400.10">
    <property type="entry name" value="Major capsid protein gp5"/>
    <property type="match status" value="1"/>
</dbReference>
<dbReference type="NCBIfam" id="TIGR01554">
    <property type="entry name" value="major_cap_HK97"/>
    <property type="match status" value="1"/>
</dbReference>
<evidence type="ECO:0000256" key="1">
    <source>
        <dbReference type="ARBA" id="ARBA00004328"/>
    </source>
</evidence>
<accession>A0ABW3N0X1</accession>
<evidence type="ECO:0000313" key="5">
    <source>
        <dbReference type="Proteomes" id="UP001597046"/>
    </source>
</evidence>
<evidence type="ECO:0000256" key="2">
    <source>
        <dbReference type="SAM" id="MobiDB-lite"/>
    </source>
</evidence>
<dbReference type="Gene3D" id="3.30.2320.10">
    <property type="entry name" value="hypothetical protein PF0899 domain"/>
    <property type="match status" value="1"/>
</dbReference>
<protein>
    <submittedName>
        <fullName evidence="4">Phage major capsid protein</fullName>
    </submittedName>
</protein>
<sequence>MSEVVKRLRERRANVWEQAKALADRAADENRNFNGEEQSSWDTLNAELDALDKRIKAVIDGEQRAKETEEAFSRLEAKPDQRGGDQAADDESPEVAQVRAMLRGEAGAPRGIEVNPTGRTNFRTLSKLTAGAGANTVKTSFYDQLVQNMIETSAVLQAGVTILRTSSGETMQVPKTTSHSTAAIVAEAASIGVSDPSFGQASLGAFKYGVMVQLSRELVDDASVDLEGYLAMETGRALGNAFGAHLVTGTGTNQPRGILADTTLGVTTATGTSGVPTADNMLDLYYSVIAPYRNASSAAYLMKDTTVAALRKVKDTTGQYLWQPSLQAGAPDRFGSVPILTDPFMPATALNAKSVVFGDFSRYFVRLVGGIRFERSDEFAFSTDLITYRALLRGDGALMDTTGALKHIVGAAT</sequence>
<feature type="region of interest" description="Disordered" evidence="2">
    <location>
        <begin position="62"/>
        <end position="94"/>
    </location>
</feature>
<comment type="caution">
    <text evidence="4">The sequence shown here is derived from an EMBL/GenBank/DDBJ whole genome shotgun (WGS) entry which is preliminary data.</text>
</comment>
<dbReference type="InterPro" id="IPR024455">
    <property type="entry name" value="Phage_capsid"/>
</dbReference>
<comment type="subcellular location">
    <subcellularLocation>
        <location evidence="1">Virion</location>
    </subcellularLocation>
</comment>
<proteinExistence type="predicted"/>
<feature type="domain" description="Phage capsid-like C-terminal" evidence="3">
    <location>
        <begin position="133"/>
        <end position="402"/>
    </location>
</feature>
<organism evidence="4 5">
    <name type="scientific">Terrabacter terrigena</name>
    <dbReference type="NCBI Taxonomy" id="574718"/>
    <lineage>
        <taxon>Bacteria</taxon>
        <taxon>Bacillati</taxon>
        <taxon>Actinomycetota</taxon>
        <taxon>Actinomycetes</taxon>
        <taxon>Micrococcales</taxon>
        <taxon>Intrasporangiaceae</taxon>
        <taxon>Terrabacter</taxon>
    </lineage>
</organism>
<feature type="compositionally biased region" description="Basic and acidic residues" evidence="2">
    <location>
        <begin position="62"/>
        <end position="83"/>
    </location>
</feature>
<evidence type="ECO:0000313" key="4">
    <source>
        <dbReference type="EMBL" id="MFD1055439.1"/>
    </source>
</evidence>